<name>A0ACB9N229_9MYRT</name>
<proteinExistence type="predicted"/>
<dbReference type="Proteomes" id="UP001057402">
    <property type="component" value="Chromosome 8"/>
</dbReference>
<sequence>MTRRCSHCSSNGHNSRTCPSSHHGPGGAPSGGTHGYASPGGVRLFGVRLTDGRGSTVKKSASMGNLSGHLHSNHAVYPNDHMSADGCLSDDPAHHGPGSSSRRGSDRKKGVPWTEEEHRMFLVGLQKLGKGDWRGISRHYVTSRTPSQVASHAQKYFIRQSNTSRRKRRTSLFDMPQDAANDPHSVHEDLALVPHYEIKSEVLNSMPSLDLSLRTEPASAPIEGASRDPAMNIRDQAPACPSGGYPPFIPGYFQGHTPVLMPLWPREALAPLPNVSSSDQYSHHQVVKPTPSLAKYPANMDELVGMSQLSLMESENGCRDDPSTLSLKLLGEPSRQSAFHAKPLLSVPDLGNGKHNPIQAV</sequence>
<dbReference type="EMBL" id="CM042887">
    <property type="protein sequence ID" value="KAI4330643.1"/>
    <property type="molecule type" value="Genomic_DNA"/>
</dbReference>
<accession>A0ACB9N229</accession>
<gene>
    <name evidence="1" type="ORF">MLD38_028913</name>
</gene>
<organism evidence="1 2">
    <name type="scientific">Melastoma candidum</name>
    <dbReference type="NCBI Taxonomy" id="119954"/>
    <lineage>
        <taxon>Eukaryota</taxon>
        <taxon>Viridiplantae</taxon>
        <taxon>Streptophyta</taxon>
        <taxon>Embryophyta</taxon>
        <taxon>Tracheophyta</taxon>
        <taxon>Spermatophyta</taxon>
        <taxon>Magnoliopsida</taxon>
        <taxon>eudicotyledons</taxon>
        <taxon>Gunneridae</taxon>
        <taxon>Pentapetalae</taxon>
        <taxon>rosids</taxon>
        <taxon>malvids</taxon>
        <taxon>Myrtales</taxon>
        <taxon>Melastomataceae</taxon>
        <taxon>Melastomatoideae</taxon>
        <taxon>Melastomateae</taxon>
        <taxon>Melastoma</taxon>
    </lineage>
</organism>
<reference evidence="2" key="1">
    <citation type="journal article" date="2023" name="Front. Plant Sci.">
        <title>Chromosomal-level genome assembly of Melastoma candidum provides insights into trichome evolution.</title>
        <authorList>
            <person name="Zhong Y."/>
            <person name="Wu W."/>
            <person name="Sun C."/>
            <person name="Zou P."/>
            <person name="Liu Y."/>
            <person name="Dai S."/>
            <person name="Zhou R."/>
        </authorList>
    </citation>
    <scope>NUCLEOTIDE SEQUENCE [LARGE SCALE GENOMIC DNA]</scope>
</reference>
<keyword evidence="2" id="KW-1185">Reference proteome</keyword>
<comment type="caution">
    <text evidence="1">The sequence shown here is derived from an EMBL/GenBank/DDBJ whole genome shotgun (WGS) entry which is preliminary data.</text>
</comment>
<evidence type="ECO:0000313" key="2">
    <source>
        <dbReference type="Proteomes" id="UP001057402"/>
    </source>
</evidence>
<protein>
    <submittedName>
        <fullName evidence="1">Uncharacterized protein</fullName>
    </submittedName>
</protein>
<evidence type="ECO:0000313" key="1">
    <source>
        <dbReference type="EMBL" id="KAI4330643.1"/>
    </source>
</evidence>